<gene>
    <name evidence="3" type="ORF">PVAP13_5KG373521</name>
</gene>
<comment type="caution">
    <text evidence="3">The sequence shown here is derived from an EMBL/GenBank/DDBJ whole genome shotgun (WGS) entry which is preliminary data.</text>
</comment>
<dbReference type="Pfam" id="PF13968">
    <property type="entry name" value="DUF4220"/>
    <property type="match status" value="1"/>
</dbReference>
<feature type="domain" description="DUF4220" evidence="2">
    <location>
        <begin position="70"/>
        <end position="385"/>
    </location>
</feature>
<keyword evidence="1" id="KW-0812">Transmembrane</keyword>
<dbReference type="Pfam" id="PF04578">
    <property type="entry name" value="DUF594"/>
    <property type="match status" value="1"/>
</dbReference>
<dbReference type="Proteomes" id="UP000823388">
    <property type="component" value="Chromosome 5K"/>
</dbReference>
<organism evidence="3 4">
    <name type="scientific">Panicum virgatum</name>
    <name type="common">Blackwell switchgrass</name>
    <dbReference type="NCBI Taxonomy" id="38727"/>
    <lineage>
        <taxon>Eukaryota</taxon>
        <taxon>Viridiplantae</taxon>
        <taxon>Streptophyta</taxon>
        <taxon>Embryophyta</taxon>
        <taxon>Tracheophyta</taxon>
        <taxon>Spermatophyta</taxon>
        <taxon>Magnoliopsida</taxon>
        <taxon>Liliopsida</taxon>
        <taxon>Poales</taxon>
        <taxon>Poaceae</taxon>
        <taxon>PACMAD clade</taxon>
        <taxon>Panicoideae</taxon>
        <taxon>Panicodae</taxon>
        <taxon>Paniceae</taxon>
        <taxon>Panicinae</taxon>
        <taxon>Panicum</taxon>
        <taxon>Panicum sect. Hiantes</taxon>
    </lineage>
</organism>
<accession>A0A8T0SGY8</accession>
<feature type="transmembrane region" description="Helical" evidence="1">
    <location>
        <begin position="292"/>
        <end position="311"/>
    </location>
</feature>
<dbReference type="PANTHER" id="PTHR31325">
    <property type="entry name" value="OS01G0798800 PROTEIN-RELATED"/>
    <property type="match status" value="1"/>
</dbReference>
<proteinExistence type="predicted"/>
<keyword evidence="4" id="KW-1185">Reference proteome</keyword>
<dbReference type="InterPro" id="IPR007658">
    <property type="entry name" value="DUF594"/>
</dbReference>
<dbReference type="InterPro" id="IPR025315">
    <property type="entry name" value="DUF4220"/>
</dbReference>
<evidence type="ECO:0000313" key="3">
    <source>
        <dbReference type="EMBL" id="KAG2597527.1"/>
    </source>
</evidence>
<feature type="transmembrane region" description="Helical" evidence="1">
    <location>
        <begin position="36"/>
        <end position="56"/>
    </location>
</feature>
<name>A0A8T0SGY8_PANVG</name>
<reference evidence="3" key="1">
    <citation type="submission" date="2020-05" db="EMBL/GenBank/DDBJ databases">
        <title>WGS assembly of Panicum virgatum.</title>
        <authorList>
            <person name="Lovell J.T."/>
            <person name="Jenkins J."/>
            <person name="Shu S."/>
            <person name="Juenger T.E."/>
            <person name="Schmutz J."/>
        </authorList>
    </citation>
    <scope>NUCLEOTIDE SEQUENCE</scope>
    <source>
        <strain evidence="3">AP13</strain>
    </source>
</reference>
<feature type="transmembrane region" description="Helical" evidence="1">
    <location>
        <begin position="332"/>
        <end position="358"/>
    </location>
</feature>
<evidence type="ECO:0000313" key="4">
    <source>
        <dbReference type="Proteomes" id="UP000823388"/>
    </source>
</evidence>
<evidence type="ECO:0000256" key="1">
    <source>
        <dbReference type="SAM" id="Phobius"/>
    </source>
</evidence>
<evidence type="ECO:0000259" key="2">
    <source>
        <dbReference type="Pfam" id="PF13968"/>
    </source>
</evidence>
<sequence>MRMLRNPHGGVVGTNLNHLERWRGHTVGQFWNDWEMHILVLVSFALQVFMFLFAFIRKRNTARVQSVLLWLAYVSADAIAIFVLGRFSLHINGTHHRLTLFWAPFMLLHLGGQETITAFSMEDNMLWKRHLLTLVTQVGMAAYVVGKQRQGEKQLLAPMVLVFFSGTLKYAERTCALMRAAKACSDGRVLQDSAWSSNTTNHHYIDSWLKGHTGVNEVTYKGMVSEALDYFDLCLAFLMGMASMRPRPPEYSLTASSVLRSEKDRTHVCYKLTEIQLSLVYDYLYTKFGSRFMHLLQLVTFSSTFTALVLFARAHHHHKGPFHDDDNRADVIVSYILLIGAVILDVLSIFFAVSSYYWCWETLFSLLHPESRQQWSGKLAQESFIGPCIKRKRAIDRGVVRYLMYLVLVRVKGDTVAHVGVSDELKKLLLGKLVDVAGRTSRDNVWDCSKFTGQWAKLELRSKRQGRSSSAATLWNLLSESAERPGFMSTVLAWHVATEMCFYHDEGTSRQSPILCRELSNYIMYLTSKHGIISGGEGLLLLDNARNLISDFLVAYKKDDLDLDDPSGAITKIITENAHKLQGDESTQRPGVLQSPQPALVLAFRLQEELMKMSEASDRWGVIANVWMEMVCYMALHCEAAFHAQRLSTGGEFLTHVNVLIYDLGLPYSTYFSEADEESHQTHACIYSSDEQLNSE</sequence>
<dbReference type="EMBL" id="CM029045">
    <property type="protein sequence ID" value="KAG2597527.1"/>
    <property type="molecule type" value="Genomic_DNA"/>
</dbReference>
<dbReference type="OrthoDB" id="672842at2759"/>
<dbReference type="AlphaFoldDB" id="A0A8T0SGY8"/>
<keyword evidence="1" id="KW-0472">Membrane</keyword>
<protein>
    <recommendedName>
        <fullName evidence="2">DUF4220 domain-containing protein</fullName>
    </recommendedName>
</protein>
<feature type="transmembrane region" description="Helical" evidence="1">
    <location>
        <begin position="68"/>
        <end position="89"/>
    </location>
</feature>
<keyword evidence="1" id="KW-1133">Transmembrane helix</keyword>